<feature type="region of interest" description="Disordered" evidence="1">
    <location>
        <begin position="1"/>
        <end position="23"/>
    </location>
</feature>
<dbReference type="AlphaFoldDB" id="A0A679IY28"/>
<name>A0A679IY28_9HYPH</name>
<feature type="region of interest" description="Disordered" evidence="1">
    <location>
        <begin position="40"/>
        <end position="60"/>
    </location>
</feature>
<evidence type="ECO:0000256" key="1">
    <source>
        <dbReference type="SAM" id="MobiDB-lite"/>
    </source>
</evidence>
<protein>
    <submittedName>
        <fullName evidence="2">Uncharacterized protein</fullName>
    </submittedName>
</protein>
<proteinExistence type="predicted"/>
<accession>A0A679IY28</accession>
<gene>
    <name evidence="2" type="ORF">MBUL_01080</name>
</gene>
<sequence>MGEGGGLTGTLKLSNQLPSPDARRAIRDAAEDRIALATLYQTDRASRSAARRRSPAGTAP</sequence>
<reference evidence="2" key="1">
    <citation type="submission" date="2019-12" db="EMBL/GenBank/DDBJ databases">
        <authorList>
            <person name="Cremers G."/>
        </authorList>
    </citation>
    <scope>NUCLEOTIDE SEQUENCE</scope>
    <source>
        <strain evidence="2">Mbul1</strain>
    </source>
</reference>
<dbReference type="EMBL" id="LR743504">
    <property type="protein sequence ID" value="CAA2101246.1"/>
    <property type="molecule type" value="Genomic_DNA"/>
</dbReference>
<evidence type="ECO:0000313" key="2">
    <source>
        <dbReference type="EMBL" id="CAA2101246.1"/>
    </source>
</evidence>
<organism evidence="2">
    <name type="scientific">Methylobacterium bullatum</name>
    <dbReference type="NCBI Taxonomy" id="570505"/>
    <lineage>
        <taxon>Bacteria</taxon>
        <taxon>Pseudomonadati</taxon>
        <taxon>Pseudomonadota</taxon>
        <taxon>Alphaproteobacteria</taxon>
        <taxon>Hyphomicrobiales</taxon>
        <taxon>Methylobacteriaceae</taxon>
        <taxon>Methylobacterium</taxon>
    </lineage>
</organism>